<dbReference type="Proteomes" id="UP000827976">
    <property type="component" value="Chromosome 5"/>
</dbReference>
<protein>
    <submittedName>
        <fullName evidence="1">Uncharacterized protein</fullName>
    </submittedName>
</protein>
<dbReference type="EMBL" id="CM037015">
    <property type="protein sequence ID" value="KAH7682639.1"/>
    <property type="molecule type" value="Genomic_DNA"/>
</dbReference>
<keyword evidence="2" id="KW-1185">Reference proteome</keyword>
<sequence>MEKNRSSEKTRQPESGWLSFNPDVPGYEISPVQSPTQTVDFDFSTRFELPAHEPSSADELFSDGKILPLPIKSPVVTPTKTLHHHHHHMKQHSVKESITDTNHELNSTQKLRLSEGSSTSRGSFWLLGRSVSDGFKSKVSSIYSFRRSKSAGPHDRVNTKHNKNMNISSGGGNQNSNGNTSPFRHKGSTDSSSKRTYYYSGIKPQSQGTGVRIDPVLNVPYLSRASNSPGNISCRSSSNSSIFGYLICKCSN</sequence>
<proteinExistence type="predicted"/>
<evidence type="ECO:0000313" key="1">
    <source>
        <dbReference type="EMBL" id="KAH7682639.1"/>
    </source>
</evidence>
<accession>A0ACB7W4P8</accession>
<evidence type="ECO:0000313" key="2">
    <source>
        <dbReference type="Proteomes" id="UP000827976"/>
    </source>
</evidence>
<gene>
    <name evidence="1" type="ORF">IHE45_05G134600</name>
</gene>
<name>A0ACB7W4P8_DIOAL</name>
<reference evidence="2" key="1">
    <citation type="journal article" date="2022" name="Nat. Commun.">
        <title>Chromosome evolution and the genetic basis of agronomically important traits in greater yam.</title>
        <authorList>
            <person name="Bredeson J.V."/>
            <person name="Lyons J.B."/>
            <person name="Oniyinde I.O."/>
            <person name="Okereke N.R."/>
            <person name="Kolade O."/>
            <person name="Nnabue I."/>
            <person name="Nwadili C.O."/>
            <person name="Hribova E."/>
            <person name="Parker M."/>
            <person name="Nwogha J."/>
            <person name="Shu S."/>
            <person name="Carlson J."/>
            <person name="Kariba R."/>
            <person name="Muthemba S."/>
            <person name="Knop K."/>
            <person name="Barton G.J."/>
            <person name="Sherwood A.V."/>
            <person name="Lopez-Montes A."/>
            <person name="Asiedu R."/>
            <person name="Jamnadass R."/>
            <person name="Muchugi A."/>
            <person name="Goodstein D."/>
            <person name="Egesi C.N."/>
            <person name="Featherston J."/>
            <person name="Asfaw A."/>
            <person name="Simpson G.G."/>
            <person name="Dolezel J."/>
            <person name="Hendre P.S."/>
            <person name="Van Deynze A."/>
            <person name="Kumar P.L."/>
            <person name="Obidiegwu J.E."/>
            <person name="Bhattacharjee R."/>
            <person name="Rokhsar D.S."/>
        </authorList>
    </citation>
    <scope>NUCLEOTIDE SEQUENCE [LARGE SCALE GENOMIC DNA]</scope>
    <source>
        <strain evidence="2">cv. TDa95/00328</strain>
    </source>
</reference>
<comment type="caution">
    <text evidence="1">The sequence shown here is derived from an EMBL/GenBank/DDBJ whole genome shotgun (WGS) entry which is preliminary data.</text>
</comment>
<organism evidence="1 2">
    <name type="scientific">Dioscorea alata</name>
    <name type="common">Purple yam</name>
    <dbReference type="NCBI Taxonomy" id="55571"/>
    <lineage>
        <taxon>Eukaryota</taxon>
        <taxon>Viridiplantae</taxon>
        <taxon>Streptophyta</taxon>
        <taxon>Embryophyta</taxon>
        <taxon>Tracheophyta</taxon>
        <taxon>Spermatophyta</taxon>
        <taxon>Magnoliopsida</taxon>
        <taxon>Liliopsida</taxon>
        <taxon>Dioscoreales</taxon>
        <taxon>Dioscoreaceae</taxon>
        <taxon>Dioscorea</taxon>
    </lineage>
</organism>